<dbReference type="InterPro" id="IPR002881">
    <property type="entry name" value="DUF58"/>
</dbReference>
<evidence type="ECO:0000256" key="1">
    <source>
        <dbReference type="SAM" id="MobiDB-lite"/>
    </source>
</evidence>
<dbReference type="InterPro" id="IPR013783">
    <property type="entry name" value="Ig-like_fold"/>
</dbReference>
<sequence length="489" mass="51572">MRNGHVRVSRWHSGVVAAVSLLTAGIFAGSAPLLLAAIVPLTYLGYAALSSVPSPEAAVSLEREWTPKTPLPGERIEVTLTVRNDAERTLPDVRVADAVPDTLEVIDGDSTAAMTLRAGEETTLEYTLQPRRGTYVFGAPWVRLRSLSATAVSTDEVSATGDDELECRVPLDGLPVHRETIPFAGSVASDSGGPGYEFHSTREYQQGDPLSRINWRRYARTGELGTVQYREQESTNVVIVVDGRPEAGLAPAAGRPDGLTLAAYAAIVTSTTLSDGGHNVGLVGLGIRGRTPGVYTGPPAYVEPGTGADVGGRIARVCDAIAARASGTTLLGSDPSPHLEQQEQRQQNHGEDSDHGQSTATSNDHAPLQTDGRGGAAGAGRTAPTHTASPTDVDHLDALLPTGCQLVLCTPAVDDEIIEYGAALRRRGYRMSVVSPDVTGADTVGARVAAVTREARLERLRRLDVPVADWDPETPLVTALGRGFGEVIH</sequence>
<evidence type="ECO:0000313" key="3">
    <source>
        <dbReference type="EMBL" id="OVE83712.1"/>
    </source>
</evidence>
<feature type="domain" description="DUF58" evidence="2">
    <location>
        <begin position="201"/>
        <end position="285"/>
    </location>
</feature>
<feature type="region of interest" description="Disordered" evidence="1">
    <location>
        <begin position="328"/>
        <end position="390"/>
    </location>
</feature>
<dbReference type="RefSeq" id="WP_087715201.1">
    <property type="nucleotide sequence ID" value="NZ_MWPH01000003.1"/>
</dbReference>
<proteinExistence type="predicted"/>
<feature type="compositionally biased region" description="Basic and acidic residues" evidence="1">
    <location>
        <begin position="340"/>
        <end position="355"/>
    </location>
</feature>
<accession>A0A202E611</accession>
<evidence type="ECO:0000259" key="2">
    <source>
        <dbReference type="Pfam" id="PF01882"/>
    </source>
</evidence>
<organism evidence="3 4">
    <name type="scientific">Natronolimnobius baerhuensis</name>
    <dbReference type="NCBI Taxonomy" id="253108"/>
    <lineage>
        <taxon>Archaea</taxon>
        <taxon>Methanobacteriati</taxon>
        <taxon>Methanobacteriota</taxon>
        <taxon>Stenosarchaea group</taxon>
        <taxon>Halobacteria</taxon>
        <taxon>Halobacteriales</taxon>
        <taxon>Natrialbaceae</taxon>
        <taxon>Natronolimnobius</taxon>
    </lineage>
</organism>
<gene>
    <name evidence="3" type="ORF">B2G88_14895</name>
</gene>
<feature type="compositionally biased region" description="Low complexity" evidence="1">
    <location>
        <begin position="379"/>
        <end position="388"/>
    </location>
</feature>
<evidence type="ECO:0000313" key="4">
    <source>
        <dbReference type="Proteomes" id="UP000196084"/>
    </source>
</evidence>
<dbReference type="Proteomes" id="UP000196084">
    <property type="component" value="Unassembled WGS sequence"/>
</dbReference>
<dbReference type="EMBL" id="MWPH01000003">
    <property type="protein sequence ID" value="OVE83712.1"/>
    <property type="molecule type" value="Genomic_DNA"/>
</dbReference>
<reference evidence="3 4" key="1">
    <citation type="submission" date="2017-02" db="EMBL/GenBank/DDBJ databases">
        <title>Natronthermophilus aegyptiacus gen. nov.,sp. nov., an aerobic, extremely halophilic alkalithermophilic archaeon isolated from the athalassohaline Wadi An Natrun, Egypt.</title>
        <authorList>
            <person name="Zhao B."/>
        </authorList>
    </citation>
    <scope>NUCLEOTIDE SEQUENCE [LARGE SCALE GENOMIC DNA]</scope>
    <source>
        <strain evidence="3 4">CGMCC 1.3597</strain>
    </source>
</reference>
<dbReference type="Gene3D" id="2.60.40.10">
    <property type="entry name" value="Immunoglobulins"/>
    <property type="match status" value="1"/>
</dbReference>
<name>A0A202E611_9EURY</name>
<protein>
    <recommendedName>
        <fullName evidence="2">DUF58 domain-containing protein</fullName>
    </recommendedName>
</protein>
<dbReference type="PANTHER" id="PTHR33608">
    <property type="entry name" value="BLL2464 PROTEIN"/>
    <property type="match status" value="1"/>
</dbReference>
<dbReference type="Pfam" id="PF01882">
    <property type="entry name" value="DUF58"/>
    <property type="match status" value="1"/>
</dbReference>
<dbReference type="OrthoDB" id="31512at2157"/>
<dbReference type="PANTHER" id="PTHR33608:SF6">
    <property type="entry name" value="BLL2464 PROTEIN"/>
    <property type="match status" value="1"/>
</dbReference>
<dbReference type="AlphaFoldDB" id="A0A202E611"/>
<comment type="caution">
    <text evidence="3">The sequence shown here is derived from an EMBL/GenBank/DDBJ whole genome shotgun (WGS) entry which is preliminary data.</text>
</comment>
<keyword evidence="4" id="KW-1185">Reference proteome</keyword>